<dbReference type="GO" id="GO:0004519">
    <property type="term" value="F:endonuclease activity"/>
    <property type="evidence" value="ECO:0007669"/>
    <property type="project" value="UniProtKB-KW"/>
</dbReference>
<keyword evidence="8" id="KW-0694">RNA-binding</keyword>
<gene>
    <name evidence="12" type="ORF">PPROV_000316400</name>
</gene>
<dbReference type="GO" id="GO:0016787">
    <property type="term" value="F:hydrolase activity"/>
    <property type="evidence" value="ECO:0007669"/>
    <property type="project" value="UniProtKB-KW"/>
</dbReference>
<dbReference type="GO" id="GO:0003723">
    <property type="term" value="F:RNA binding"/>
    <property type="evidence" value="ECO:0007669"/>
    <property type="project" value="UniProtKB-KW"/>
</dbReference>
<reference evidence="12" key="1">
    <citation type="submission" date="2020-10" db="EMBL/GenBank/DDBJ databases">
        <title>Unveiling of a novel bifunctional photoreceptor, Dualchrome1, isolated from a cosmopolitan green alga.</title>
        <authorList>
            <person name="Suzuki S."/>
            <person name="Kawachi M."/>
        </authorList>
    </citation>
    <scope>NUCLEOTIDE SEQUENCE</scope>
    <source>
        <strain evidence="12">NIES 2893</strain>
    </source>
</reference>
<feature type="domain" description="RNA-binding protein AU-1/Ribonuclease E/G" evidence="11">
    <location>
        <begin position="325"/>
        <end position="500"/>
    </location>
</feature>
<feature type="region of interest" description="Disordered" evidence="10">
    <location>
        <begin position="173"/>
        <end position="201"/>
    </location>
</feature>
<accession>A0A830HF22</accession>
<dbReference type="PANTHER" id="PTHR30001:SF1">
    <property type="entry name" value="RIBONUCLEASE E_G-LIKE PROTEIN, CHLOROPLASTIC"/>
    <property type="match status" value="1"/>
</dbReference>
<evidence type="ECO:0000256" key="6">
    <source>
        <dbReference type="ARBA" id="ARBA00022801"/>
    </source>
</evidence>
<feature type="compositionally biased region" description="Low complexity" evidence="10">
    <location>
        <begin position="71"/>
        <end position="87"/>
    </location>
</feature>
<feature type="region of interest" description="Disordered" evidence="10">
    <location>
        <begin position="1"/>
        <end position="121"/>
    </location>
</feature>
<evidence type="ECO:0000256" key="7">
    <source>
        <dbReference type="ARBA" id="ARBA00022842"/>
    </source>
</evidence>
<evidence type="ECO:0000313" key="12">
    <source>
        <dbReference type="EMBL" id="GHP04410.1"/>
    </source>
</evidence>
<comment type="cofactor">
    <cofactor evidence="1">
        <name>Mg(2+)</name>
        <dbReference type="ChEBI" id="CHEBI:18420"/>
    </cofactor>
</comment>
<evidence type="ECO:0000259" key="11">
    <source>
        <dbReference type="Pfam" id="PF10150"/>
    </source>
</evidence>
<dbReference type="Pfam" id="PF10150">
    <property type="entry name" value="RNase_E_G"/>
    <property type="match status" value="2"/>
</dbReference>
<dbReference type="Proteomes" id="UP000660262">
    <property type="component" value="Unassembled WGS sequence"/>
</dbReference>
<dbReference type="InterPro" id="IPR019307">
    <property type="entry name" value="RNA-bd_AU-1/RNase_E/G"/>
</dbReference>
<keyword evidence="7" id="KW-0460">Magnesium</keyword>
<evidence type="ECO:0000256" key="10">
    <source>
        <dbReference type="SAM" id="MobiDB-lite"/>
    </source>
</evidence>
<evidence type="ECO:0000256" key="9">
    <source>
        <dbReference type="ARBA" id="ARBA00023436"/>
    </source>
</evidence>
<dbReference type="GO" id="GO:0004540">
    <property type="term" value="F:RNA nuclease activity"/>
    <property type="evidence" value="ECO:0007669"/>
    <property type="project" value="InterPro"/>
</dbReference>
<sequence>MASGRSVSHPVCPSSARPIGRRDSLNMNFLCVGTHSGSGSKHTRFPNQNQTQNQRSSRGVSVHASWRRSDSSGVSSSSSSGGNESSSQPPLVPVGDPSSHSTSSWICDDDPDPDMSSSEMGPAWDVVFDDLQSLVGESQSVLDDNLDDDADYSDANSDESFLDDFLQIQEEETTARQPANNQRPQPPSPPPNIITSIPPSFLGQDESIETHLVIKTLSTNHHKVAVVEDGEVVELINTQQHADDKSNSNTGDLAKNDIVLATITSFAAGMDAYLVATTPRGLLPASHLSREKGKKVPTTRLLQVQRASVRNKFTTKGPRLTSRLSLPGRFAVLLPNRKGEIRVSRKLSSSHRQRLMELGDELRPCLEDCGLILRTEAAEQTRSVLERDVTTLATTWDRIRRQADQILAQQEIVKVCKAPPKGRRKASKRAAAKDPETFCTVVHSEASPLKLILRDLFTRRVTSLIVDSPKSYEQVEDMLCDLGIDDATTKDKIMLYDYRRHALNADTEVVEEEHASRALLAAAAKRRGRGRRRGKTANHYDVFESLLGFETSSISEDNGIRIQLDAKLPGAHIVVQQTEALWAIDVNAGAVAFDRDASDDDTMREQINVHAARAIARTIRLHDVTGLVIVDFINHDTFDYSEVEEEMASILARDRAAVSFLPISPFGVMQITRQRRA</sequence>
<protein>
    <recommendedName>
        <fullName evidence="11">RNA-binding protein AU-1/Ribonuclease E/G domain-containing protein</fullName>
    </recommendedName>
</protein>
<keyword evidence="3" id="KW-0540">Nuclease</keyword>
<dbReference type="PANTHER" id="PTHR30001">
    <property type="entry name" value="RIBONUCLEASE"/>
    <property type="match status" value="1"/>
</dbReference>
<keyword evidence="13" id="KW-1185">Reference proteome</keyword>
<dbReference type="AlphaFoldDB" id="A0A830HF22"/>
<comment type="similarity">
    <text evidence="2">Belongs to the RNase E/G family.</text>
</comment>
<evidence type="ECO:0000313" key="13">
    <source>
        <dbReference type="Proteomes" id="UP000660262"/>
    </source>
</evidence>
<evidence type="ECO:0000256" key="4">
    <source>
        <dbReference type="ARBA" id="ARBA00022723"/>
    </source>
</evidence>
<dbReference type="GO" id="GO:0006364">
    <property type="term" value="P:rRNA processing"/>
    <property type="evidence" value="ECO:0007669"/>
    <property type="project" value="TreeGrafter"/>
</dbReference>
<evidence type="ECO:0000256" key="1">
    <source>
        <dbReference type="ARBA" id="ARBA00001946"/>
    </source>
</evidence>
<dbReference type="EMBL" id="BNJQ01000007">
    <property type="protein sequence ID" value="GHP04410.1"/>
    <property type="molecule type" value="Genomic_DNA"/>
</dbReference>
<evidence type="ECO:0000256" key="2">
    <source>
        <dbReference type="ARBA" id="ARBA00005522"/>
    </source>
</evidence>
<keyword evidence="4" id="KW-0479">Metal-binding</keyword>
<dbReference type="GO" id="GO:0046872">
    <property type="term" value="F:metal ion binding"/>
    <property type="evidence" value="ECO:0007669"/>
    <property type="project" value="UniProtKB-KW"/>
</dbReference>
<dbReference type="InterPro" id="IPR004659">
    <property type="entry name" value="RNase_E/G"/>
</dbReference>
<proteinExistence type="inferred from homology"/>
<keyword evidence="6" id="KW-0378">Hydrolase</keyword>
<name>A0A830HF22_9CHLO</name>
<comment type="caution">
    <text evidence="12">The sequence shown here is derived from an EMBL/GenBank/DDBJ whole genome shotgun (WGS) entry which is preliminary data.</text>
</comment>
<organism evidence="12 13">
    <name type="scientific">Pycnococcus provasolii</name>
    <dbReference type="NCBI Taxonomy" id="41880"/>
    <lineage>
        <taxon>Eukaryota</taxon>
        <taxon>Viridiplantae</taxon>
        <taxon>Chlorophyta</taxon>
        <taxon>Pseudoscourfieldiophyceae</taxon>
        <taxon>Pseudoscourfieldiales</taxon>
        <taxon>Pycnococcaceae</taxon>
        <taxon>Pycnococcus</taxon>
    </lineage>
</organism>
<dbReference type="GO" id="GO:0005737">
    <property type="term" value="C:cytoplasm"/>
    <property type="evidence" value="ECO:0007669"/>
    <property type="project" value="TreeGrafter"/>
</dbReference>
<comment type="function">
    <text evidence="9">Involved in intercistronic processing of primary transcripts from chloroplast operons. The endonucleolytic activity of the enzyme depends on the number of phosphates at the 5' end, is inhibited by structured RNA, and preferentially cleaves A/U-rich sequences.</text>
</comment>
<evidence type="ECO:0000256" key="3">
    <source>
        <dbReference type="ARBA" id="ARBA00022722"/>
    </source>
</evidence>
<dbReference type="OrthoDB" id="6123450at2759"/>
<keyword evidence="5" id="KW-0255">Endonuclease</keyword>
<evidence type="ECO:0000256" key="5">
    <source>
        <dbReference type="ARBA" id="ARBA00022759"/>
    </source>
</evidence>
<evidence type="ECO:0000256" key="8">
    <source>
        <dbReference type="ARBA" id="ARBA00022884"/>
    </source>
</evidence>
<feature type="domain" description="RNA-binding protein AU-1/Ribonuclease E/G" evidence="11">
    <location>
        <begin position="570"/>
        <end position="675"/>
    </location>
</feature>